<gene>
    <name evidence="2" type="ORF">LCGC14_2312630</name>
</gene>
<dbReference type="FunFam" id="2.40.30.110:FF:000008">
    <property type="entry name" value="Sarcosine dehydrogenase"/>
    <property type="match status" value="1"/>
</dbReference>
<proteinExistence type="predicted"/>
<evidence type="ECO:0000313" key="2">
    <source>
        <dbReference type="EMBL" id="KKL49727.1"/>
    </source>
</evidence>
<evidence type="ECO:0000259" key="1">
    <source>
        <dbReference type="Pfam" id="PF08669"/>
    </source>
</evidence>
<dbReference type="SUPFAM" id="SSF101790">
    <property type="entry name" value="Aminomethyltransferase beta-barrel domain"/>
    <property type="match status" value="1"/>
</dbReference>
<reference evidence="2" key="1">
    <citation type="journal article" date="2015" name="Nature">
        <title>Complex archaea that bridge the gap between prokaryotes and eukaryotes.</title>
        <authorList>
            <person name="Spang A."/>
            <person name="Saw J.H."/>
            <person name="Jorgensen S.L."/>
            <person name="Zaremba-Niedzwiedzka K."/>
            <person name="Martijn J."/>
            <person name="Lind A.E."/>
            <person name="van Eijk R."/>
            <person name="Schleper C."/>
            <person name="Guy L."/>
            <person name="Ettema T.J."/>
        </authorList>
    </citation>
    <scope>NUCLEOTIDE SEQUENCE</scope>
</reference>
<comment type="caution">
    <text evidence="2">The sequence shown here is derived from an EMBL/GenBank/DDBJ whole genome shotgun (WGS) entry which is preliminary data.</text>
</comment>
<accession>A0A0F9FF31</accession>
<dbReference type="AlphaFoldDB" id="A0A0F9FF31"/>
<feature type="non-terminal residue" evidence="2">
    <location>
        <position position="1"/>
    </location>
</feature>
<dbReference type="EMBL" id="LAZR01032857">
    <property type="protein sequence ID" value="KKL49727.1"/>
    <property type="molecule type" value="Genomic_DNA"/>
</dbReference>
<dbReference type="InterPro" id="IPR029043">
    <property type="entry name" value="GcvT/YgfZ_C"/>
</dbReference>
<dbReference type="Gene3D" id="2.40.30.110">
    <property type="entry name" value="Aminomethyltransferase beta-barrel domains"/>
    <property type="match status" value="1"/>
</dbReference>
<sequence length="97" mass="10851">VGLTRKLVTFALEDPKPLLYKGEPIYRNEKIIGYLTHGAYGHFFGTAVGMGYVENPDGIDDEWIASGNYEIDVEGTRIPAIVHLKAPYDPQGQRVRM</sequence>
<dbReference type="Pfam" id="PF08669">
    <property type="entry name" value="GCV_T_C"/>
    <property type="match status" value="1"/>
</dbReference>
<feature type="domain" description="Aminomethyltransferase C-terminal" evidence="1">
    <location>
        <begin position="5"/>
        <end position="89"/>
    </location>
</feature>
<dbReference type="InterPro" id="IPR013977">
    <property type="entry name" value="GcvT_C"/>
</dbReference>
<protein>
    <recommendedName>
        <fullName evidence="1">Aminomethyltransferase C-terminal domain-containing protein</fullName>
    </recommendedName>
</protein>
<name>A0A0F9FF31_9ZZZZ</name>
<organism evidence="2">
    <name type="scientific">marine sediment metagenome</name>
    <dbReference type="NCBI Taxonomy" id="412755"/>
    <lineage>
        <taxon>unclassified sequences</taxon>
        <taxon>metagenomes</taxon>
        <taxon>ecological metagenomes</taxon>
    </lineage>
</organism>